<evidence type="ECO:0000313" key="3">
    <source>
        <dbReference type="Proteomes" id="UP000192359"/>
    </source>
</evidence>
<name>A0A1Y1RN02_9MICC</name>
<evidence type="ECO:0000313" key="2">
    <source>
        <dbReference type="EMBL" id="ORC15397.1"/>
    </source>
</evidence>
<feature type="compositionally biased region" description="Polar residues" evidence="1">
    <location>
        <begin position="478"/>
        <end position="487"/>
    </location>
</feature>
<feature type="compositionally biased region" description="Low complexity" evidence="1">
    <location>
        <begin position="467"/>
        <end position="477"/>
    </location>
</feature>
<feature type="compositionally biased region" description="Polar residues" evidence="1">
    <location>
        <begin position="17"/>
        <end position="29"/>
    </location>
</feature>
<evidence type="ECO:0000256" key="1">
    <source>
        <dbReference type="SAM" id="MobiDB-lite"/>
    </source>
</evidence>
<feature type="compositionally biased region" description="Low complexity" evidence="1">
    <location>
        <begin position="192"/>
        <end position="204"/>
    </location>
</feature>
<accession>A0A1Y1RN02</accession>
<sequence length="642" mass="67926">MGLFSRKKNQPEHQASPERNTPASESSATVHEASPQAAASTPASAPASATQVPAGEGLRRIVELMRTKSEGQVTLNLSQQGNDMNFALYQQGQQVESGVVAPGTEWFDAVVALYTEEEKSERGAWARAQVVVDPASDSDSAVQASFMDAETSTTHNLKYGLDMGGAAASGAEPGQQGLASAEAEGQASDAVTETAEADAQGQQGADEEFSGGAQGETAAQAEERMNRISARLAQSETPQAETAESAFETAESQNSETQYTGTRYSDAQHSDAQPSGIHRGEYVAQRFARPVDTTATAESDLAAADEGQPHHVGTGEDGAHGVEESPADTPEAVENSEVAEATETYEPAGTGETVETAEGVETVAATEYAPVETTPVDDSATYREGAVTAEPATSYPATAGMSAYGVTNTDLIGGSTEVEDTAVEGTAELPDHLDDSEFEDDPAPAESAPVVESSHSASSLDAPMTGSSVDVSPSYSSQEQTKPSSTRKAPGNLVLTEAEVVSRFAPAYEALFGAEGSARDVSTVLIRVRTLGSYYDALTHVRRNGFWEQVRTFELIPEETLGVLQLKADSYKEGYGSPLAISIRFTPGTPVDTDFSYTDEEAFVRYPEHLPAQQYVEELRMFPRTGEHIPAHMNEALASWNF</sequence>
<dbReference type="Proteomes" id="UP000192359">
    <property type="component" value="Unassembled WGS sequence"/>
</dbReference>
<organism evidence="2 3">
    <name type="scientific">Rothia nasimurium</name>
    <dbReference type="NCBI Taxonomy" id="85336"/>
    <lineage>
        <taxon>Bacteria</taxon>
        <taxon>Bacillati</taxon>
        <taxon>Actinomycetota</taxon>
        <taxon>Actinomycetes</taxon>
        <taxon>Micrococcales</taxon>
        <taxon>Micrococcaceae</taxon>
        <taxon>Rothia</taxon>
    </lineage>
</organism>
<dbReference type="RefSeq" id="WP_083093170.1">
    <property type="nucleotide sequence ID" value="NZ_LXWF01000043.1"/>
</dbReference>
<feature type="region of interest" description="Disordered" evidence="1">
    <location>
        <begin position="168"/>
        <end position="221"/>
    </location>
</feature>
<protein>
    <submittedName>
        <fullName evidence="2">Uncharacterized protein</fullName>
    </submittedName>
</protein>
<feature type="compositionally biased region" description="Low complexity" evidence="1">
    <location>
        <begin position="33"/>
        <end position="54"/>
    </location>
</feature>
<reference evidence="2 3" key="1">
    <citation type="submission" date="2016-05" db="EMBL/GenBank/DDBJ databases">
        <title>Draft genome sequence of a porcine commensal Rothia nasimurium.</title>
        <authorList>
            <person name="Gaiser R.A."/>
            <person name="Van Baarlen P."/>
            <person name="Wells J.M."/>
        </authorList>
    </citation>
    <scope>NUCLEOTIDE SEQUENCE [LARGE SCALE GENOMIC DNA]</scope>
    <source>
        <strain evidence="2 3">PT-32</strain>
    </source>
</reference>
<proteinExistence type="predicted"/>
<feature type="region of interest" description="Disordered" evidence="1">
    <location>
        <begin position="233"/>
        <end position="275"/>
    </location>
</feature>
<feature type="region of interest" description="Disordered" evidence="1">
    <location>
        <begin position="1"/>
        <end position="54"/>
    </location>
</feature>
<dbReference type="EMBL" id="LXWF01000043">
    <property type="protein sequence ID" value="ORC15397.1"/>
    <property type="molecule type" value="Genomic_DNA"/>
</dbReference>
<feature type="compositionally biased region" description="Low complexity" evidence="1">
    <location>
        <begin position="240"/>
        <end position="252"/>
    </location>
</feature>
<gene>
    <name evidence="2" type="ORF">A7979_06525</name>
</gene>
<keyword evidence="3" id="KW-1185">Reference proteome</keyword>
<feature type="compositionally biased region" description="Basic and acidic residues" evidence="1">
    <location>
        <begin position="307"/>
        <end position="323"/>
    </location>
</feature>
<comment type="caution">
    <text evidence="2">The sequence shown here is derived from an EMBL/GenBank/DDBJ whole genome shotgun (WGS) entry which is preliminary data.</text>
</comment>
<feature type="compositionally biased region" description="Polar residues" evidence="1">
    <location>
        <begin position="253"/>
        <end position="273"/>
    </location>
</feature>
<feature type="region of interest" description="Disordered" evidence="1">
    <location>
        <begin position="432"/>
        <end position="491"/>
    </location>
</feature>
<dbReference type="AlphaFoldDB" id="A0A1Y1RN02"/>
<dbReference type="OrthoDB" id="275232at2"/>
<feature type="compositionally biased region" description="Low complexity" evidence="1">
    <location>
        <begin position="348"/>
        <end position="367"/>
    </location>
</feature>
<feature type="region of interest" description="Disordered" evidence="1">
    <location>
        <begin position="298"/>
        <end position="382"/>
    </location>
</feature>